<keyword evidence="3" id="KW-0812">Transmembrane</keyword>
<comment type="similarity">
    <text evidence="2">Belongs to the UPF0057 (PMP3) family.</text>
</comment>
<evidence type="ECO:0000256" key="3">
    <source>
        <dbReference type="ARBA" id="ARBA00022692"/>
    </source>
</evidence>
<dbReference type="OrthoDB" id="9810121at2"/>
<dbReference type="PATRIC" id="fig|1637645.4.peg.6495"/>
<dbReference type="PANTHER" id="PTHR21659:SF42">
    <property type="entry name" value="UPF0057 MEMBRANE PROTEIN ZK632.10-RELATED"/>
    <property type="match status" value="1"/>
</dbReference>
<comment type="subcellular location">
    <subcellularLocation>
        <location evidence="1">Membrane</location>
    </subcellularLocation>
</comment>
<dbReference type="Proteomes" id="UP000033607">
    <property type="component" value="Unassembled WGS sequence"/>
</dbReference>
<sequence>MGILRILLAILIPPLGVFLTVGPSSAFIINILLTLLGWLPGSIHAVWVITKHAERTDVVAREEAERIDERAY</sequence>
<dbReference type="AlphaFoldDB" id="A0A0F5YMB6"/>
<evidence type="ECO:0000313" key="7">
    <source>
        <dbReference type="Proteomes" id="UP000033607"/>
    </source>
</evidence>
<comment type="caution">
    <text evidence="6">The sequence shown here is derived from an EMBL/GenBank/DDBJ whole genome shotgun (WGS) entry which is preliminary data.</text>
</comment>
<keyword evidence="5" id="KW-0472">Membrane</keyword>
<dbReference type="PANTHER" id="PTHR21659">
    <property type="entry name" value="HYDROPHOBIC PROTEIN RCI2 LOW TEMPERATURE AND SALT RESPONSIVE PROTEIN LTI6 -RELATED"/>
    <property type="match status" value="1"/>
</dbReference>
<keyword evidence="4" id="KW-1133">Transmembrane helix</keyword>
<dbReference type="InterPro" id="IPR000612">
    <property type="entry name" value="PMP3"/>
</dbReference>
<organism evidence="6 7">
    <name type="scientific">Limnoraphis robusta CS-951</name>
    <dbReference type="NCBI Taxonomy" id="1637645"/>
    <lineage>
        <taxon>Bacteria</taxon>
        <taxon>Bacillati</taxon>
        <taxon>Cyanobacteriota</taxon>
        <taxon>Cyanophyceae</taxon>
        <taxon>Oscillatoriophycideae</taxon>
        <taxon>Oscillatoriales</taxon>
        <taxon>Sirenicapillariaceae</taxon>
        <taxon>Limnoraphis</taxon>
    </lineage>
</organism>
<evidence type="ECO:0000256" key="5">
    <source>
        <dbReference type="ARBA" id="ARBA00023136"/>
    </source>
</evidence>
<proteinExistence type="inferred from homology"/>
<gene>
    <name evidence="6" type="ORF">WN50_00745</name>
</gene>
<name>A0A0F5YMB6_9CYAN</name>
<evidence type="ECO:0000256" key="4">
    <source>
        <dbReference type="ARBA" id="ARBA00022989"/>
    </source>
</evidence>
<protein>
    <submittedName>
        <fullName evidence="6">Membrane protein</fullName>
    </submittedName>
</protein>
<reference evidence="6 7" key="1">
    <citation type="submission" date="2015-06" db="EMBL/GenBank/DDBJ databases">
        <title>Draft genome assembly of filamentous brackish cyanobacterium Limnoraphis robusta strain CS-951.</title>
        <authorList>
            <person name="Willis A."/>
            <person name="Parks M."/>
            <person name="Burford M.A."/>
        </authorList>
    </citation>
    <scope>NUCLEOTIDE SEQUENCE [LARGE SCALE GENOMIC DNA]</scope>
    <source>
        <strain evidence="6 7">CS-951</strain>
    </source>
</reference>
<dbReference type="RefSeq" id="WP_046276576.1">
    <property type="nucleotide sequence ID" value="NZ_LATL02000332.1"/>
</dbReference>
<evidence type="ECO:0000256" key="1">
    <source>
        <dbReference type="ARBA" id="ARBA00004370"/>
    </source>
</evidence>
<dbReference type="EMBL" id="LATL02000332">
    <property type="protein sequence ID" value="KKD39913.1"/>
    <property type="molecule type" value="Genomic_DNA"/>
</dbReference>
<evidence type="ECO:0000313" key="6">
    <source>
        <dbReference type="EMBL" id="KKD39913.1"/>
    </source>
</evidence>
<dbReference type="Pfam" id="PF01679">
    <property type="entry name" value="Pmp3"/>
    <property type="match status" value="1"/>
</dbReference>
<dbReference type="PROSITE" id="PS01309">
    <property type="entry name" value="UPF0057"/>
    <property type="match status" value="1"/>
</dbReference>
<accession>A0A0F5YMB6</accession>
<evidence type="ECO:0000256" key="2">
    <source>
        <dbReference type="ARBA" id="ARBA00009530"/>
    </source>
</evidence>
<dbReference type="GO" id="GO:0016020">
    <property type="term" value="C:membrane"/>
    <property type="evidence" value="ECO:0007669"/>
    <property type="project" value="UniProtKB-SubCell"/>
</dbReference>